<name>A0A1B8TPQ8_9FLAO</name>
<organism evidence="2 3">
    <name type="scientific">Polaribacter reichenbachii</name>
    <dbReference type="NCBI Taxonomy" id="996801"/>
    <lineage>
        <taxon>Bacteria</taxon>
        <taxon>Pseudomonadati</taxon>
        <taxon>Bacteroidota</taxon>
        <taxon>Flavobacteriia</taxon>
        <taxon>Flavobacteriales</taxon>
        <taxon>Flavobacteriaceae</taxon>
    </lineage>
</organism>
<evidence type="ECO:0008006" key="4">
    <source>
        <dbReference type="Google" id="ProtNLM"/>
    </source>
</evidence>
<dbReference type="STRING" id="996801.BW723_11545"/>
<accession>A0A1B8TPQ8</accession>
<feature type="signal peptide" evidence="1">
    <location>
        <begin position="1"/>
        <end position="23"/>
    </location>
</feature>
<dbReference type="OrthoDB" id="1202666at2"/>
<comment type="caution">
    <text evidence="2">The sequence shown here is derived from an EMBL/GenBank/DDBJ whole genome shotgun (WGS) entry which is preliminary data.</text>
</comment>
<dbReference type="RefSeq" id="WP_068364654.1">
    <property type="nucleotide sequence ID" value="NZ_CP019337.1"/>
</dbReference>
<feature type="chain" id="PRO_5008615393" description="Auto-transporter adhesin head GIN domain-containing protein" evidence="1">
    <location>
        <begin position="24"/>
        <end position="117"/>
    </location>
</feature>
<proteinExistence type="predicted"/>
<evidence type="ECO:0000256" key="1">
    <source>
        <dbReference type="SAM" id="SignalP"/>
    </source>
</evidence>
<keyword evidence="1" id="KW-0732">Signal</keyword>
<dbReference type="KEGG" id="prn:BW723_11545"/>
<dbReference type="EMBL" id="LSFL01000042">
    <property type="protein sequence ID" value="OBY61605.1"/>
    <property type="molecule type" value="Genomic_DNA"/>
</dbReference>
<protein>
    <recommendedName>
        <fullName evidence="4">Auto-transporter adhesin head GIN domain-containing protein</fullName>
    </recommendedName>
</protein>
<evidence type="ECO:0000313" key="2">
    <source>
        <dbReference type="EMBL" id="OBY61605.1"/>
    </source>
</evidence>
<dbReference type="AlphaFoldDB" id="A0A1B8TPQ8"/>
<reference evidence="3" key="1">
    <citation type="submission" date="2016-02" db="EMBL/GenBank/DDBJ databases">
        <title>Paenibacillus sp. LPB0068, isolated from Crassostrea gigas.</title>
        <authorList>
            <person name="Shin S.-K."/>
            <person name="Yi H."/>
        </authorList>
    </citation>
    <scope>NUCLEOTIDE SEQUENCE [LARGE SCALE GENOMIC DNA]</scope>
    <source>
        <strain evidence="3">KCTC 23969</strain>
    </source>
</reference>
<keyword evidence="3" id="KW-1185">Reference proteome</keyword>
<dbReference type="Proteomes" id="UP000092612">
    <property type="component" value="Unassembled WGS sequence"/>
</dbReference>
<sequence>MKNLKSIIAIIAITLATTFSATATEKKNETEKAKVSSKLRTEIVSMLGNEIQLELEDTTSARISFMINNDNEVVIVSVDSEVSEFSSFVKTKLNYKKVKVKGTKKGEIYRIPVKLKA</sequence>
<gene>
    <name evidence="2" type="ORF">LPB301_16230</name>
</gene>
<evidence type="ECO:0000313" key="3">
    <source>
        <dbReference type="Proteomes" id="UP000092612"/>
    </source>
</evidence>